<reference evidence="2 3" key="1">
    <citation type="submission" date="2023-07" db="EMBL/GenBank/DDBJ databases">
        <title>Genomic Encyclopedia of Type Strains, Phase IV (KMG-IV): sequencing the most valuable type-strain genomes for metagenomic binning, comparative biology and taxonomic classification.</title>
        <authorList>
            <person name="Goeker M."/>
        </authorList>
    </citation>
    <scope>NUCLEOTIDE SEQUENCE [LARGE SCALE GENOMIC DNA]</scope>
    <source>
        <strain evidence="2 3">DSM 12751</strain>
    </source>
</reference>
<dbReference type="InterPro" id="IPR036281">
    <property type="entry name" value="SinR/SinI_dimer_dom_sf"/>
</dbReference>
<accession>A0ABT9W4I3</accession>
<protein>
    <recommendedName>
        <fullName evidence="1">Sin domain-containing protein</fullName>
    </recommendedName>
</protein>
<comment type="caution">
    <text evidence="2">The sequence shown here is derived from an EMBL/GenBank/DDBJ whole genome shotgun (WGS) entry which is preliminary data.</text>
</comment>
<evidence type="ECO:0000313" key="3">
    <source>
        <dbReference type="Proteomes" id="UP001235840"/>
    </source>
</evidence>
<dbReference type="Pfam" id="PF08671">
    <property type="entry name" value="SinI"/>
    <property type="match status" value="1"/>
</dbReference>
<dbReference type="EMBL" id="JAUSTY010000022">
    <property type="protein sequence ID" value="MDQ0167987.1"/>
    <property type="molecule type" value="Genomic_DNA"/>
</dbReference>
<name>A0ABT9W4I3_9BACI</name>
<dbReference type="RefSeq" id="WP_307397370.1">
    <property type="nucleotide sequence ID" value="NZ_BAAADK010000017.1"/>
</dbReference>
<keyword evidence="3" id="KW-1185">Reference proteome</keyword>
<evidence type="ECO:0000313" key="2">
    <source>
        <dbReference type="EMBL" id="MDQ0167987.1"/>
    </source>
</evidence>
<dbReference type="SUPFAM" id="SSF47406">
    <property type="entry name" value="SinR repressor dimerisation domain-like"/>
    <property type="match status" value="1"/>
</dbReference>
<organism evidence="2 3">
    <name type="scientific">Caldalkalibacillus horti</name>
    <dbReference type="NCBI Taxonomy" id="77523"/>
    <lineage>
        <taxon>Bacteria</taxon>
        <taxon>Bacillati</taxon>
        <taxon>Bacillota</taxon>
        <taxon>Bacilli</taxon>
        <taxon>Bacillales</taxon>
        <taxon>Bacillaceae</taxon>
        <taxon>Caldalkalibacillus</taxon>
    </lineage>
</organism>
<proteinExistence type="predicted"/>
<dbReference type="InterPro" id="IPR010981">
    <property type="entry name" value="SinR/SinI_dimer_dom"/>
</dbReference>
<gene>
    <name evidence="2" type="ORF">J2S11_003917</name>
</gene>
<dbReference type="Proteomes" id="UP001235840">
    <property type="component" value="Unassembled WGS sequence"/>
</dbReference>
<feature type="domain" description="Sin" evidence="1">
    <location>
        <begin position="8"/>
        <end position="46"/>
    </location>
</feature>
<dbReference type="PROSITE" id="PS51500">
    <property type="entry name" value="SIN"/>
    <property type="match status" value="1"/>
</dbReference>
<evidence type="ECO:0000259" key="1">
    <source>
        <dbReference type="PROSITE" id="PS51500"/>
    </source>
</evidence>
<sequence length="51" mass="6103">MEKIPSKKPLYQIPVNLDREWVILMLAAKKMKLSPDEVRQFLRKQHSVQIK</sequence>